<evidence type="ECO:0000313" key="3">
    <source>
        <dbReference type="Proteomes" id="UP001597189"/>
    </source>
</evidence>
<keyword evidence="1" id="KW-1133">Transmembrane helix</keyword>
<proteinExistence type="predicted"/>
<keyword evidence="1" id="KW-0472">Membrane</keyword>
<organism evidence="2 3">
    <name type="scientific">Levilactobacillus lanxiensis</name>
    <dbReference type="NCBI Taxonomy" id="2799568"/>
    <lineage>
        <taxon>Bacteria</taxon>
        <taxon>Bacillati</taxon>
        <taxon>Bacillota</taxon>
        <taxon>Bacilli</taxon>
        <taxon>Lactobacillales</taxon>
        <taxon>Lactobacillaceae</taxon>
        <taxon>Levilactobacillus</taxon>
    </lineage>
</organism>
<feature type="transmembrane region" description="Helical" evidence="1">
    <location>
        <begin position="45"/>
        <end position="63"/>
    </location>
</feature>
<sequence length="146" mass="16990">MMAILVMVCIKVGRILKIYLQSLFPVGLYLILVSRTVGTTIILDHSIFTIYFVLSWLIAYPFIARQSPMWLKHLGRNQANIAMRFHNSDLANYDRGSNWRVAHTRVSYLPIRTTMPSTGWGAWLIRQFYCFVLIVFAPIVLIKRRL</sequence>
<keyword evidence="3" id="KW-1185">Reference proteome</keyword>
<accession>A0ABW4D266</accession>
<dbReference type="Proteomes" id="UP001597189">
    <property type="component" value="Unassembled WGS sequence"/>
</dbReference>
<keyword evidence="1" id="KW-0812">Transmembrane</keyword>
<protein>
    <submittedName>
        <fullName evidence="2">Uncharacterized protein</fullName>
    </submittedName>
</protein>
<dbReference type="EMBL" id="JBHTOD010000006">
    <property type="protein sequence ID" value="MFD1455677.1"/>
    <property type="molecule type" value="Genomic_DNA"/>
</dbReference>
<evidence type="ECO:0000313" key="2">
    <source>
        <dbReference type="EMBL" id="MFD1455677.1"/>
    </source>
</evidence>
<reference evidence="3" key="1">
    <citation type="journal article" date="2019" name="Int. J. Syst. Evol. Microbiol.">
        <title>The Global Catalogue of Microorganisms (GCM) 10K type strain sequencing project: providing services to taxonomists for standard genome sequencing and annotation.</title>
        <authorList>
            <consortium name="The Broad Institute Genomics Platform"/>
            <consortium name="The Broad Institute Genome Sequencing Center for Infectious Disease"/>
            <person name="Wu L."/>
            <person name="Ma J."/>
        </authorList>
    </citation>
    <scope>NUCLEOTIDE SEQUENCE [LARGE SCALE GENOMIC DNA]</scope>
    <source>
        <strain evidence="3">CCM 8979</strain>
    </source>
</reference>
<feature type="transmembrane region" description="Helical" evidence="1">
    <location>
        <begin position="120"/>
        <end position="142"/>
    </location>
</feature>
<evidence type="ECO:0000256" key="1">
    <source>
        <dbReference type="SAM" id="Phobius"/>
    </source>
</evidence>
<feature type="transmembrane region" description="Helical" evidence="1">
    <location>
        <begin position="15"/>
        <end position="33"/>
    </location>
</feature>
<comment type="caution">
    <text evidence="2">The sequence shown here is derived from an EMBL/GenBank/DDBJ whole genome shotgun (WGS) entry which is preliminary data.</text>
</comment>
<dbReference type="RefSeq" id="WP_203645767.1">
    <property type="nucleotide sequence ID" value="NZ_BOLN01000006.1"/>
</dbReference>
<gene>
    <name evidence="2" type="ORF">ACFQ44_08325</name>
</gene>
<name>A0ABW4D266_9LACO</name>